<evidence type="ECO:0000256" key="1">
    <source>
        <dbReference type="ARBA" id="ARBA00022617"/>
    </source>
</evidence>
<keyword evidence="1 4" id="KW-0349">Heme</keyword>
<keyword evidence="3 4" id="KW-0408">Iron</keyword>
<evidence type="ECO:0000313" key="7">
    <source>
        <dbReference type="EMBL" id="MBK1853961.1"/>
    </source>
</evidence>
<dbReference type="GO" id="GO:0009055">
    <property type="term" value="F:electron transfer activity"/>
    <property type="evidence" value="ECO:0007669"/>
    <property type="project" value="InterPro"/>
</dbReference>
<keyword evidence="5" id="KW-0472">Membrane</keyword>
<evidence type="ECO:0000256" key="3">
    <source>
        <dbReference type="ARBA" id="ARBA00023004"/>
    </source>
</evidence>
<dbReference type="InterPro" id="IPR009056">
    <property type="entry name" value="Cyt_c-like_dom"/>
</dbReference>
<evidence type="ECO:0000313" key="8">
    <source>
        <dbReference type="Proteomes" id="UP000634206"/>
    </source>
</evidence>
<evidence type="ECO:0000256" key="2">
    <source>
        <dbReference type="ARBA" id="ARBA00022723"/>
    </source>
</evidence>
<evidence type="ECO:0000256" key="5">
    <source>
        <dbReference type="SAM" id="Phobius"/>
    </source>
</evidence>
<dbReference type="GO" id="GO:0020037">
    <property type="term" value="F:heme binding"/>
    <property type="evidence" value="ECO:0007669"/>
    <property type="project" value="InterPro"/>
</dbReference>
<dbReference type="Gene3D" id="1.10.760.10">
    <property type="entry name" value="Cytochrome c-like domain"/>
    <property type="match status" value="1"/>
</dbReference>
<sequence length="244" mass="27462">MTFKSFLIGMCLSFGMAWMFVIAIPTAKMNNLSPVKMNNEEDAPYYQHKRSGRVLNGAEIYASNGCYACHTQLIRPTYAGRQIWRDDMAGVVDSDGNDSRRETTYFDYAGEKYAQIGLMRMGPDLSNVAYRIEKYAAATNLSAEQWLMEHLYNPRNNKLRVGEGGELMNMDWSNCQAQHQMFKKSPVVGQGNVLALREKTEDGEEIVPKEDALVLASYLMSLRRDDVVPASMNNAPVESAEDAE</sequence>
<dbReference type="Pfam" id="PF02433">
    <property type="entry name" value="FixO"/>
    <property type="match status" value="1"/>
</dbReference>
<name>A0AAE2VBM0_9BACT</name>
<comment type="caution">
    <text evidence="7">The sequence shown here is derived from an EMBL/GenBank/DDBJ whole genome shotgun (WGS) entry which is preliminary data.</text>
</comment>
<keyword evidence="5" id="KW-1133">Transmembrane helix</keyword>
<feature type="domain" description="Cytochrome c" evidence="6">
    <location>
        <begin position="52"/>
        <end position="223"/>
    </location>
</feature>
<organism evidence="7 8">
    <name type="scientific">Oceaniferula flava</name>
    <dbReference type="NCBI Taxonomy" id="2800421"/>
    <lineage>
        <taxon>Bacteria</taxon>
        <taxon>Pseudomonadati</taxon>
        <taxon>Verrucomicrobiota</taxon>
        <taxon>Verrucomicrobiia</taxon>
        <taxon>Verrucomicrobiales</taxon>
        <taxon>Verrucomicrobiaceae</taxon>
        <taxon>Oceaniferula</taxon>
    </lineage>
</organism>
<reference evidence="7" key="1">
    <citation type="submission" date="2021-01" db="EMBL/GenBank/DDBJ databases">
        <title>Modified the classification status of verrucomicrobia.</title>
        <authorList>
            <person name="Feng X."/>
        </authorList>
    </citation>
    <scope>NUCLEOTIDE SEQUENCE</scope>
    <source>
        <strain evidence="7">5K15</strain>
    </source>
</reference>
<gene>
    <name evidence="7" type="ORF">JIN83_03245</name>
</gene>
<dbReference type="InterPro" id="IPR036909">
    <property type="entry name" value="Cyt_c-like_dom_sf"/>
</dbReference>
<protein>
    <submittedName>
        <fullName evidence="7">Cbb3-type cytochrome c oxidase subunit II</fullName>
    </submittedName>
</protein>
<dbReference type="SUPFAM" id="SSF46626">
    <property type="entry name" value="Cytochrome c"/>
    <property type="match status" value="1"/>
</dbReference>
<keyword evidence="5" id="KW-0812">Transmembrane</keyword>
<dbReference type="EMBL" id="JAENIG010000002">
    <property type="protein sequence ID" value="MBK1853961.1"/>
    <property type="molecule type" value="Genomic_DNA"/>
</dbReference>
<dbReference type="RefSeq" id="WP_309488569.1">
    <property type="nucleotide sequence ID" value="NZ_JAENIG010000002.1"/>
</dbReference>
<dbReference type="InterPro" id="IPR003468">
    <property type="entry name" value="Cyt_c_oxidase_monohaem-su/FixO"/>
</dbReference>
<dbReference type="GO" id="GO:0046872">
    <property type="term" value="F:metal ion binding"/>
    <property type="evidence" value="ECO:0007669"/>
    <property type="project" value="UniProtKB-KW"/>
</dbReference>
<dbReference type="AlphaFoldDB" id="A0AAE2VBM0"/>
<proteinExistence type="predicted"/>
<dbReference type="Proteomes" id="UP000634206">
    <property type="component" value="Unassembled WGS sequence"/>
</dbReference>
<keyword evidence="8" id="KW-1185">Reference proteome</keyword>
<dbReference type="PROSITE" id="PS51007">
    <property type="entry name" value="CYTC"/>
    <property type="match status" value="1"/>
</dbReference>
<accession>A0AAE2VBM0</accession>
<evidence type="ECO:0000256" key="4">
    <source>
        <dbReference type="PROSITE-ProRule" id="PRU00433"/>
    </source>
</evidence>
<feature type="transmembrane region" description="Helical" evidence="5">
    <location>
        <begin position="6"/>
        <end position="27"/>
    </location>
</feature>
<keyword evidence="2 4" id="KW-0479">Metal-binding</keyword>
<evidence type="ECO:0000259" key="6">
    <source>
        <dbReference type="PROSITE" id="PS51007"/>
    </source>
</evidence>